<dbReference type="AlphaFoldDB" id="K6VP30"/>
<feature type="region of interest" description="Disordered" evidence="4">
    <location>
        <begin position="1"/>
        <end position="34"/>
    </location>
</feature>
<keyword evidence="6" id="KW-1185">Reference proteome</keyword>
<protein>
    <recommendedName>
        <fullName evidence="3">10 kDa chaperonin</fullName>
    </recommendedName>
</protein>
<comment type="similarity">
    <text evidence="1 3">Belongs to the GroES chaperonin family.</text>
</comment>
<dbReference type="InterPro" id="IPR037124">
    <property type="entry name" value="Chaperonin_GroES_sf"/>
</dbReference>
<evidence type="ECO:0000256" key="3">
    <source>
        <dbReference type="RuleBase" id="RU000535"/>
    </source>
</evidence>
<dbReference type="PANTHER" id="PTHR10772:SF58">
    <property type="entry name" value="CO-CHAPERONIN GROES"/>
    <property type="match status" value="1"/>
</dbReference>
<dbReference type="RefSeq" id="WP_006501872.1">
    <property type="nucleotide sequence ID" value="NZ_BAGZ01000005.1"/>
</dbReference>
<dbReference type="Gene3D" id="2.30.33.40">
    <property type="entry name" value="GroES chaperonin"/>
    <property type="match status" value="1"/>
</dbReference>
<comment type="caution">
    <text evidence="5">The sequence shown here is derived from an EMBL/GenBank/DDBJ whole genome shotgun (WGS) entry which is preliminary data.</text>
</comment>
<dbReference type="Pfam" id="PF00166">
    <property type="entry name" value="Cpn10"/>
    <property type="match status" value="1"/>
</dbReference>
<evidence type="ECO:0000313" key="6">
    <source>
        <dbReference type="Proteomes" id="UP000008495"/>
    </source>
</evidence>
<dbReference type="GO" id="GO:0051087">
    <property type="term" value="F:protein-folding chaperone binding"/>
    <property type="evidence" value="ECO:0007669"/>
    <property type="project" value="TreeGrafter"/>
</dbReference>
<dbReference type="GO" id="GO:0005524">
    <property type="term" value="F:ATP binding"/>
    <property type="evidence" value="ECO:0007669"/>
    <property type="project" value="InterPro"/>
</dbReference>
<evidence type="ECO:0000313" key="5">
    <source>
        <dbReference type="EMBL" id="GAB77120.1"/>
    </source>
</evidence>
<proteinExistence type="inferred from homology"/>
<evidence type="ECO:0000256" key="4">
    <source>
        <dbReference type="SAM" id="MobiDB-lite"/>
    </source>
</evidence>
<comment type="subunit">
    <text evidence="3">Heptamer of 7 subunits arranged in a ring.</text>
</comment>
<gene>
    <name evidence="5" type="primary">groS</name>
    <name evidence="5" type="ORF">AUCHE_05_00240</name>
</gene>
<dbReference type="STRING" id="100225.SAMN05421595_0936"/>
<dbReference type="InterPro" id="IPR020818">
    <property type="entry name" value="Chaperonin_GroES"/>
</dbReference>
<evidence type="ECO:0000256" key="2">
    <source>
        <dbReference type="ARBA" id="ARBA00023186"/>
    </source>
</evidence>
<dbReference type="CDD" id="cd00320">
    <property type="entry name" value="cpn10"/>
    <property type="match status" value="1"/>
</dbReference>
<dbReference type="PRINTS" id="PR00297">
    <property type="entry name" value="CHAPERONIN10"/>
</dbReference>
<reference evidence="5 6" key="1">
    <citation type="submission" date="2012-08" db="EMBL/GenBank/DDBJ databases">
        <title>Whole genome shotgun sequence of Austwickia chelonae NBRC 105200.</title>
        <authorList>
            <person name="Yoshida I."/>
            <person name="Hosoyama A."/>
            <person name="Tsuchikane K."/>
            <person name="Katsumata H."/>
            <person name="Ando Y."/>
            <person name="Ohji S."/>
            <person name="Hamada M."/>
            <person name="Tamura T."/>
            <person name="Yamazoe A."/>
            <person name="Yamazaki S."/>
            <person name="Fujita N."/>
        </authorList>
    </citation>
    <scope>NUCLEOTIDE SEQUENCE [LARGE SCALE GENOMIC DNA]</scope>
    <source>
        <strain evidence="5 6">NBRC 105200</strain>
    </source>
</reference>
<dbReference type="SUPFAM" id="SSF50129">
    <property type="entry name" value="GroES-like"/>
    <property type="match status" value="1"/>
</dbReference>
<dbReference type="Proteomes" id="UP000008495">
    <property type="component" value="Unassembled WGS sequence"/>
</dbReference>
<dbReference type="PANTHER" id="PTHR10772">
    <property type="entry name" value="10 KDA HEAT SHOCK PROTEIN"/>
    <property type="match status" value="1"/>
</dbReference>
<comment type="function">
    <text evidence="3">Together with the chaperonin GroEL, plays an essential role in assisting protein folding. The GroEL-GroES system forms a nano-cage that allows encapsulation of the non-native substrate proteins and provides a physical environment optimized to promote and accelerate protein folding. GroES binds to the apical surface of the GroEL ring, thereby capping the opening of the GroEL channel.</text>
</comment>
<dbReference type="SMART" id="SM00883">
    <property type="entry name" value="Cpn10"/>
    <property type="match status" value="1"/>
</dbReference>
<accession>K6VP30</accession>
<evidence type="ECO:0000256" key="1">
    <source>
        <dbReference type="ARBA" id="ARBA00006975"/>
    </source>
</evidence>
<keyword evidence="2 3" id="KW-0143">Chaperone</keyword>
<name>K6VP30_9MICO</name>
<organism evidence="5 6">
    <name type="scientific">Austwickia chelonae NBRC 105200</name>
    <dbReference type="NCBI Taxonomy" id="1184607"/>
    <lineage>
        <taxon>Bacteria</taxon>
        <taxon>Bacillati</taxon>
        <taxon>Actinomycetota</taxon>
        <taxon>Actinomycetes</taxon>
        <taxon>Micrococcales</taxon>
        <taxon>Dermatophilaceae</taxon>
        <taxon>Austwickia</taxon>
    </lineage>
</organism>
<dbReference type="GO" id="GO:0044183">
    <property type="term" value="F:protein folding chaperone"/>
    <property type="evidence" value="ECO:0007669"/>
    <property type="project" value="InterPro"/>
</dbReference>
<dbReference type="GO" id="GO:0051082">
    <property type="term" value="F:unfolded protein binding"/>
    <property type="evidence" value="ECO:0007669"/>
    <property type="project" value="TreeGrafter"/>
</dbReference>
<feature type="compositionally biased region" description="Acidic residues" evidence="4">
    <location>
        <begin position="1"/>
        <end position="17"/>
    </location>
</feature>
<dbReference type="eggNOG" id="COG0234">
    <property type="taxonomic scope" value="Bacteria"/>
</dbReference>
<dbReference type="GO" id="GO:0046872">
    <property type="term" value="F:metal ion binding"/>
    <property type="evidence" value="ECO:0007669"/>
    <property type="project" value="TreeGrafter"/>
</dbReference>
<sequence>MADPDLPDDGAYDELPDADGPTDAAPRRQAVSEGGLAIRMLHDRVLLSDEGEKGERQTGGGLIIPATAQLGKRLAWAAVVAVGANVRQVRLGDRVLYDPSERATVELDGREYVLLRERDLHAVSTPESDPDAGLYL</sequence>
<dbReference type="EMBL" id="BAGZ01000005">
    <property type="protein sequence ID" value="GAB77120.1"/>
    <property type="molecule type" value="Genomic_DNA"/>
</dbReference>
<dbReference type="InterPro" id="IPR011032">
    <property type="entry name" value="GroES-like_sf"/>
</dbReference>